<evidence type="ECO:0000256" key="5">
    <source>
        <dbReference type="ARBA" id="ARBA00022989"/>
    </source>
</evidence>
<organism evidence="9 10">
    <name type="scientific">Pseudohongiella nitratireducens</name>
    <dbReference type="NCBI Taxonomy" id="1768907"/>
    <lineage>
        <taxon>Bacteria</taxon>
        <taxon>Pseudomonadati</taxon>
        <taxon>Pseudomonadota</taxon>
        <taxon>Gammaproteobacteria</taxon>
        <taxon>Pseudomonadales</taxon>
        <taxon>Pseudohongiellaceae</taxon>
        <taxon>Pseudohongiella</taxon>
    </lineage>
</organism>
<dbReference type="AlphaFoldDB" id="A0A917GJN4"/>
<evidence type="ECO:0000256" key="4">
    <source>
        <dbReference type="ARBA" id="ARBA00022692"/>
    </source>
</evidence>
<dbReference type="GO" id="GO:0071555">
    <property type="term" value="P:cell wall organization"/>
    <property type="evidence" value="ECO:0007669"/>
    <property type="project" value="TreeGrafter"/>
</dbReference>
<reference evidence="9" key="2">
    <citation type="submission" date="2020-09" db="EMBL/GenBank/DDBJ databases">
        <authorList>
            <person name="Sun Q."/>
            <person name="Zhou Y."/>
        </authorList>
    </citation>
    <scope>NUCLEOTIDE SEQUENCE</scope>
    <source>
        <strain evidence="9">CGMCC 1.15425</strain>
    </source>
</reference>
<dbReference type="Proteomes" id="UP000627715">
    <property type="component" value="Unassembled WGS sequence"/>
</dbReference>
<feature type="transmembrane region" description="Helical" evidence="8">
    <location>
        <begin position="321"/>
        <end position="341"/>
    </location>
</feature>
<dbReference type="CDD" id="cd06854">
    <property type="entry name" value="GT_WbpL_WbcO_like"/>
    <property type="match status" value="1"/>
</dbReference>
<feature type="transmembrane region" description="Helical" evidence="8">
    <location>
        <begin position="221"/>
        <end position="239"/>
    </location>
</feature>
<sequence length="346" mass="37832">MEKHVIVSDQLTPMVIIWMIAAMVITWVGCVLLVTRWRQRVIDLPNARSAHSLATPRGGGMAIALAMAFYTCTLYWTGALTLAQTVVLLSALPVAVVGFLDDISSLPVRYRLPVHILIASLSLWVLGPVPEAFFSGWLMLPAIIQGAILVVALVWLLNLYNFMDGIDGLAAMQCLFVSLSGAFFLKDTMPGLMSICLGLAACQLCFLYWNWTPARLFMGDAGSTFCGYFLGVIGLLSHYAMGLSVWVWVLLMGSFIADTTFTLVRRLLAGHSITEGHATHAYQQLSRKSDSHIKVALLVMAVNIIWLFPIAWLAVIQPENGVFLAFSGIVPLMILAAWLGAGRTNN</sequence>
<evidence type="ECO:0000256" key="1">
    <source>
        <dbReference type="ARBA" id="ARBA00004651"/>
    </source>
</evidence>
<keyword evidence="4 8" id="KW-0812">Transmembrane</keyword>
<dbReference type="GO" id="GO:0009103">
    <property type="term" value="P:lipopolysaccharide biosynthetic process"/>
    <property type="evidence" value="ECO:0007669"/>
    <property type="project" value="TreeGrafter"/>
</dbReference>
<feature type="transmembrane region" description="Helical" evidence="8">
    <location>
        <begin position="191"/>
        <end position="209"/>
    </location>
</feature>
<dbReference type="InterPro" id="IPR000715">
    <property type="entry name" value="Glycosyl_transferase_4"/>
</dbReference>
<dbReference type="GO" id="GO:0046872">
    <property type="term" value="F:metal ion binding"/>
    <property type="evidence" value="ECO:0007669"/>
    <property type="project" value="UniProtKB-KW"/>
</dbReference>
<keyword evidence="7" id="KW-0479">Metal-binding</keyword>
<evidence type="ECO:0000256" key="7">
    <source>
        <dbReference type="PIRSR" id="PIRSR600715-1"/>
    </source>
</evidence>
<comment type="cofactor">
    <cofactor evidence="7">
        <name>Mg(2+)</name>
        <dbReference type="ChEBI" id="CHEBI:18420"/>
    </cofactor>
</comment>
<name>A0A917GJN4_9GAMM</name>
<feature type="transmembrane region" description="Helical" evidence="8">
    <location>
        <begin position="112"/>
        <end position="130"/>
    </location>
</feature>
<dbReference type="Pfam" id="PF00953">
    <property type="entry name" value="Glycos_transf_4"/>
    <property type="match status" value="1"/>
</dbReference>
<protein>
    <submittedName>
        <fullName evidence="9">Glycosyl transferase</fullName>
    </submittedName>
</protein>
<evidence type="ECO:0000256" key="3">
    <source>
        <dbReference type="ARBA" id="ARBA00022679"/>
    </source>
</evidence>
<feature type="binding site" evidence="7">
    <location>
        <position position="161"/>
    </location>
    <ligand>
        <name>Mg(2+)</name>
        <dbReference type="ChEBI" id="CHEBI:18420"/>
    </ligand>
</feature>
<dbReference type="GO" id="GO:0016780">
    <property type="term" value="F:phosphotransferase activity, for other substituted phosphate groups"/>
    <property type="evidence" value="ECO:0007669"/>
    <property type="project" value="InterPro"/>
</dbReference>
<evidence type="ECO:0000256" key="8">
    <source>
        <dbReference type="SAM" id="Phobius"/>
    </source>
</evidence>
<gene>
    <name evidence="9" type="ORF">GCM10011403_02470</name>
</gene>
<keyword evidence="3 9" id="KW-0808">Transferase</keyword>
<feature type="binding site" evidence="7">
    <location>
        <position position="220"/>
    </location>
    <ligand>
        <name>Mg(2+)</name>
        <dbReference type="ChEBI" id="CHEBI:18420"/>
    </ligand>
</feature>
<reference evidence="9" key="1">
    <citation type="journal article" date="2014" name="Int. J. Syst. Evol. Microbiol.">
        <title>Complete genome sequence of Corynebacterium casei LMG S-19264T (=DSM 44701T), isolated from a smear-ripened cheese.</title>
        <authorList>
            <consortium name="US DOE Joint Genome Institute (JGI-PGF)"/>
            <person name="Walter F."/>
            <person name="Albersmeier A."/>
            <person name="Kalinowski J."/>
            <person name="Ruckert C."/>
        </authorList>
    </citation>
    <scope>NUCLEOTIDE SEQUENCE</scope>
    <source>
        <strain evidence="9">CGMCC 1.15425</strain>
    </source>
</reference>
<evidence type="ECO:0000256" key="2">
    <source>
        <dbReference type="ARBA" id="ARBA00022475"/>
    </source>
</evidence>
<comment type="subcellular location">
    <subcellularLocation>
        <location evidence="1">Cell membrane</location>
        <topology evidence="1">Multi-pass membrane protein</topology>
    </subcellularLocation>
</comment>
<evidence type="ECO:0000313" key="10">
    <source>
        <dbReference type="Proteomes" id="UP000627715"/>
    </source>
</evidence>
<keyword evidence="7" id="KW-0460">Magnesium</keyword>
<dbReference type="GO" id="GO:0005886">
    <property type="term" value="C:plasma membrane"/>
    <property type="evidence" value="ECO:0007669"/>
    <property type="project" value="UniProtKB-SubCell"/>
</dbReference>
<proteinExistence type="predicted"/>
<feature type="transmembrane region" description="Helical" evidence="8">
    <location>
        <begin position="58"/>
        <end position="76"/>
    </location>
</feature>
<accession>A0A917GJN4</accession>
<feature type="transmembrane region" description="Helical" evidence="8">
    <location>
        <begin position="82"/>
        <end position="100"/>
    </location>
</feature>
<dbReference type="PANTHER" id="PTHR22926:SF3">
    <property type="entry name" value="UNDECAPRENYL-PHOSPHATE ALPHA-N-ACETYLGLUCOSAMINYL 1-PHOSPHATE TRANSFERASE"/>
    <property type="match status" value="1"/>
</dbReference>
<dbReference type="GO" id="GO:0044038">
    <property type="term" value="P:cell wall macromolecule biosynthetic process"/>
    <property type="evidence" value="ECO:0007669"/>
    <property type="project" value="TreeGrafter"/>
</dbReference>
<feature type="transmembrane region" description="Helical" evidence="8">
    <location>
        <begin position="136"/>
        <end position="157"/>
    </location>
</feature>
<keyword evidence="10" id="KW-1185">Reference proteome</keyword>
<comment type="caution">
    <text evidence="9">The sequence shown here is derived from an EMBL/GenBank/DDBJ whole genome shotgun (WGS) entry which is preliminary data.</text>
</comment>
<feature type="transmembrane region" description="Helical" evidence="8">
    <location>
        <begin position="295"/>
        <end position="315"/>
    </location>
</feature>
<evidence type="ECO:0000313" key="9">
    <source>
        <dbReference type="EMBL" id="GGG48896.1"/>
    </source>
</evidence>
<dbReference type="OrthoDB" id="9783652at2"/>
<dbReference type="PROSITE" id="PS51257">
    <property type="entry name" value="PROKAR_LIPOPROTEIN"/>
    <property type="match status" value="1"/>
</dbReference>
<dbReference type="PANTHER" id="PTHR22926">
    <property type="entry name" value="PHOSPHO-N-ACETYLMURAMOYL-PENTAPEPTIDE-TRANSFERASE"/>
    <property type="match status" value="1"/>
</dbReference>
<dbReference type="RefSeq" id="WP_082866629.1">
    <property type="nucleotide sequence ID" value="NZ_BMIY01000001.1"/>
</dbReference>
<dbReference type="EMBL" id="BMIY01000001">
    <property type="protein sequence ID" value="GGG48896.1"/>
    <property type="molecule type" value="Genomic_DNA"/>
</dbReference>
<keyword evidence="2" id="KW-1003">Cell membrane</keyword>
<keyword evidence="6 8" id="KW-0472">Membrane</keyword>
<evidence type="ECO:0000256" key="6">
    <source>
        <dbReference type="ARBA" id="ARBA00023136"/>
    </source>
</evidence>
<keyword evidence="5 8" id="KW-1133">Transmembrane helix</keyword>
<feature type="transmembrane region" description="Helical" evidence="8">
    <location>
        <begin position="15"/>
        <end position="37"/>
    </location>
</feature>